<dbReference type="EC" id="3.1.1.11" evidence="3 8"/>
<feature type="chain" id="PRO_5034456761" description="Pectinesterase" evidence="8">
    <location>
        <begin position="27"/>
        <end position="352"/>
    </location>
</feature>
<keyword evidence="8" id="KW-0732">Signal</keyword>
<evidence type="ECO:0000256" key="6">
    <source>
        <dbReference type="ARBA" id="ARBA00047928"/>
    </source>
</evidence>
<comment type="subcellular location">
    <subcellularLocation>
        <location evidence="8">Secreted</location>
    </subcellularLocation>
</comment>
<comment type="caution">
    <text evidence="10">The sequence shown here is derived from an EMBL/GenBank/DDBJ whole genome shotgun (WGS) entry which is preliminary data.</text>
</comment>
<dbReference type="GO" id="GO:0045490">
    <property type="term" value="P:pectin catabolic process"/>
    <property type="evidence" value="ECO:0007669"/>
    <property type="project" value="UniProtKB-UniRule"/>
</dbReference>
<dbReference type="InterPro" id="IPR011050">
    <property type="entry name" value="Pectin_lyase_fold/virulence"/>
</dbReference>
<dbReference type="GO" id="GO:0042545">
    <property type="term" value="P:cell wall modification"/>
    <property type="evidence" value="ECO:0007669"/>
    <property type="project" value="UniProtKB-UniRule"/>
</dbReference>
<evidence type="ECO:0000259" key="9">
    <source>
        <dbReference type="Pfam" id="PF01095"/>
    </source>
</evidence>
<proteinExistence type="inferred from homology"/>
<comment type="catalytic activity">
    <reaction evidence="6 8">
        <text>[(1-&gt;4)-alpha-D-galacturonosyl methyl ester](n) + n H2O = [(1-&gt;4)-alpha-D-galacturonosyl](n) + n methanol + n H(+)</text>
        <dbReference type="Rhea" id="RHEA:22380"/>
        <dbReference type="Rhea" id="RHEA-COMP:14570"/>
        <dbReference type="Rhea" id="RHEA-COMP:14573"/>
        <dbReference type="ChEBI" id="CHEBI:15377"/>
        <dbReference type="ChEBI" id="CHEBI:15378"/>
        <dbReference type="ChEBI" id="CHEBI:17790"/>
        <dbReference type="ChEBI" id="CHEBI:140522"/>
        <dbReference type="ChEBI" id="CHEBI:140523"/>
        <dbReference type="EC" id="3.1.1.11"/>
    </reaction>
</comment>
<keyword evidence="8" id="KW-0964">Secreted</keyword>
<feature type="domain" description="Pectinesterase catalytic" evidence="9">
    <location>
        <begin position="113"/>
        <end position="328"/>
    </location>
</feature>
<dbReference type="InterPro" id="IPR033131">
    <property type="entry name" value="Pectinesterase_Asp_AS"/>
</dbReference>
<dbReference type="GO" id="GO:0030599">
    <property type="term" value="F:pectinesterase activity"/>
    <property type="evidence" value="ECO:0007669"/>
    <property type="project" value="UniProtKB-UniRule"/>
</dbReference>
<keyword evidence="8" id="KW-0961">Cell wall biogenesis/degradation</keyword>
<dbReference type="GO" id="GO:0005576">
    <property type="term" value="C:extracellular region"/>
    <property type="evidence" value="ECO:0007669"/>
    <property type="project" value="UniProtKB-SubCell"/>
</dbReference>
<evidence type="ECO:0000256" key="2">
    <source>
        <dbReference type="ARBA" id="ARBA00008891"/>
    </source>
</evidence>
<name>A0A8H4ZME2_9HYPO</name>
<accession>A0A8H4ZME2</accession>
<dbReference type="InterPro" id="IPR000070">
    <property type="entry name" value="Pectinesterase_cat"/>
</dbReference>
<feature type="active site" evidence="7">
    <location>
        <position position="215"/>
    </location>
</feature>
<evidence type="ECO:0000256" key="3">
    <source>
        <dbReference type="ARBA" id="ARBA00013229"/>
    </source>
</evidence>
<keyword evidence="11" id="KW-1185">Reference proteome</keyword>
<dbReference type="PANTHER" id="PTHR31321:SF57">
    <property type="entry name" value="PECTINESTERASE 53-RELATED"/>
    <property type="match status" value="1"/>
</dbReference>
<dbReference type="Gene3D" id="2.160.20.10">
    <property type="entry name" value="Single-stranded right-handed beta-helix, Pectin lyase-like"/>
    <property type="match status" value="1"/>
</dbReference>
<evidence type="ECO:0000256" key="5">
    <source>
        <dbReference type="ARBA" id="ARBA00023085"/>
    </source>
</evidence>
<protein>
    <recommendedName>
        <fullName evidence="3 8">Pectinesterase</fullName>
        <ecNumber evidence="3 8">3.1.1.11</ecNumber>
    </recommendedName>
</protein>
<evidence type="ECO:0000256" key="8">
    <source>
        <dbReference type="RuleBase" id="RU000589"/>
    </source>
</evidence>
<dbReference type="InterPro" id="IPR012334">
    <property type="entry name" value="Pectin_lyas_fold"/>
</dbReference>
<dbReference type="Proteomes" id="UP000573603">
    <property type="component" value="Unassembled WGS sequence"/>
</dbReference>
<dbReference type="PANTHER" id="PTHR31321">
    <property type="entry name" value="ACYL-COA THIOESTER HYDROLASE YBHC-RELATED"/>
    <property type="match status" value="1"/>
</dbReference>
<keyword evidence="4 8" id="KW-0378">Hydrolase</keyword>
<reference evidence="10 11" key="1">
    <citation type="journal article" date="2020" name="BMC Genomics">
        <title>Correction to: Identification and distribution of gene clusters required for synthesis of sphingolipid metabolism inhibitors in diverse species of the filamentous fungus Fusarium.</title>
        <authorList>
            <person name="Kim H.S."/>
            <person name="Lohmar J.M."/>
            <person name="Busman M."/>
            <person name="Brown D.W."/>
            <person name="Naumann T.A."/>
            <person name="Divon H.H."/>
            <person name="Lysoe E."/>
            <person name="Uhlig S."/>
            <person name="Proctor R.H."/>
        </authorList>
    </citation>
    <scope>NUCLEOTIDE SEQUENCE [LARGE SCALE GENOMIC DNA]</scope>
    <source>
        <strain evidence="10 11">NRRL 25214</strain>
    </source>
</reference>
<comment type="similarity">
    <text evidence="2">Belongs to the pectinesterase family.</text>
</comment>
<feature type="signal peptide" evidence="8">
    <location>
        <begin position="1"/>
        <end position="26"/>
    </location>
</feature>
<sequence>MLFTESLFHLFQLALFLSQGLSSGEAASLPIRADNSRTVAPADCIVVKPSGASASEFTSLQAAVNSISSSTKPTCIFLNSGTYNERVEIKVKAPLTLYGSTTEYDRIHLEKQNTLTQCLSIGSYKKNTVVIQNTLGSQDAGSLDASSTVNLRSNDFAAYNIDFVNGYTAGQAVALTANGNKTGFYGCSFKSYQDTLYVKAGWMYYSNCYIEGAVDYIFGNGHAWIGESTIASNGPGYITASSRTEPTDTSRYIIDHSTITPTGTQDLTNKVYLGRPWRVNARVMYQYSTLTNVVRPEGYAPMAEDATPIFQEFGNTGAGADTSQRKYFTPSDKALTKQDLWGADFKWYDTSY</sequence>
<dbReference type="UniPathway" id="UPA00545">
    <property type="reaction ID" value="UER00823"/>
</dbReference>
<evidence type="ECO:0000313" key="10">
    <source>
        <dbReference type="EMBL" id="KAF5249387.1"/>
    </source>
</evidence>
<organism evidence="10 11">
    <name type="scientific">Fusarium anthophilum</name>
    <dbReference type="NCBI Taxonomy" id="48485"/>
    <lineage>
        <taxon>Eukaryota</taxon>
        <taxon>Fungi</taxon>
        <taxon>Dikarya</taxon>
        <taxon>Ascomycota</taxon>
        <taxon>Pezizomycotina</taxon>
        <taxon>Sordariomycetes</taxon>
        <taxon>Hypocreomycetidae</taxon>
        <taxon>Hypocreales</taxon>
        <taxon>Nectriaceae</taxon>
        <taxon>Fusarium</taxon>
        <taxon>Fusarium fujikuroi species complex</taxon>
    </lineage>
</organism>
<evidence type="ECO:0000256" key="7">
    <source>
        <dbReference type="PROSITE-ProRule" id="PRU10040"/>
    </source>
</evidence>
<keyword evidence="5 8" id="KW-0063">Aspartyl esterase</keyword>
<dbReference type="PROSITE" id="PS00503">
    <property type="entry name" value="PECTINESTERASE_2"/>
    <property type="match status" value="1"/>
</dbReference>
<evidence type="ECO:0000313" key="11">
    <source>
        <dbReference type="Proteomes" id="UP000573603"/>
    </source>
</evidence>
<evidence type="ECO:0000256" key="4">
    <source>
        <dbReference type="ARBA" id="ARBA00022801"/>
    </source>
</evidence>
<dbReference type="EMBL" id="JABEVY010000114">
    <property type="protein sequence ID" value="KAF5249387.1"/>
    <property type="molecule type" value="Genomic_DNA"/>
</dbReference>
<dbReference type="SUPFAM" id="SSF51126">
    <property type="entry name" value="Pectin lyase-like"/>
    <property type="match status" value="1"/>
</dbReference>
<dbReference type="AlphaFoldDB" id="A0A8H4ZME2"/>
<gene>
    <name evidence="10" type="ORF">FANTH_5268</name>
</gene>
<comment type="pathway">
    <text evidence="1 8">Glycan metabolism; pectin degradation; 2-dehydro-3-deoxy-D-gluconate from pectin: step 1/5.</text>
</comment>
<evidence type="ECO:0000256" key="1">
    <source>
        <dbReference type="ARBA" id="ARBA00005184"/>
    </source>
</evidence>
<dbReference type="Pfam" id="PF01095">
    <property type="entry name" value="Pectinesterase"/>
    <property type="match status" value="1"/>
</dbReference>
<comment type="function">
    <text evidence="8">Involved in maceration and soft-rotting of plant tissue.</text>
</comment>